<comment type="caution">
    <text evidence="2">The sequence shown here is derived from an EMBL/GenBank/DDBJ whole genome shotgun (WGS) entry which is preliminary data.</text>
</comment>
<dbReference type="Proteomes" id="UP001138540">
    <property type="component" value="Unassembled WGS sequence"/>
</dbReference>
<protein>
    <submittedName>
        <fullName evidence="2">Phospholipid N-methyltransferase</fullName>
    </submittedName>
</protein>
<evidence type="ECO:0000313" key="2">
    <source>
        <dbReference type="EMBL" id="MBB5987073.1"/>
    </source>
</evidence>
<sequence length="206" mass="22031">MATKGSVLTERRTSASDYIKFLHAWIRKPRQTASIVPSSPYLGRMMASQIDPQGGPVIEFGGGTGALTRQILATGLPSDQLEVVEINETLARNLRRSLHGVRVIEAPAQSVLAEAAGGAGGYQCVISGLPLLAMSKSLQHAIVAEAFRLLRPGGAFIQFTYSPRPPLAESVADALDLGVERIGTIVRNVPPATVFRYRRAADIAQD</sequence>
<dbReference type="CDD" id="cd02440">
    <property type="entry name" value="AdoMet_MTases"/>
    <property type="match status" value="1"/>
</dbReference>
<dbReference type="SUPFAM" id="SSF53335">
    <property type="entry name" value="S-adenosyl-L-methionine-dependent methyltransferases"/>
    <property type="match status" value="1"/>
</dbReference>
<proteinExistence type="predicted"/>
<dbReference type="Gene3D" id="3.40.50.150">
    <property type="entry name" value="Vaccinia Virus protein VP39"/>
    <property type="match status" value="1"/>
</dbReference>
<reference evidence="2 3" key="1">
    <citation type="submission" date="2020-08" db="EMBL/GenBank/DDBJ databases">
        <title>Exploring microbial biodiversity for novel pathways involved in the catabolism of aromatic compounds derived from lignin.</title>
        <authorList>
            <person name="Elkins J."/>
        </authorList>
    </citation>
    <scope>NUCLEOTIDE SEQUENCE [LARGE SCALE GENOMIC DNA]</scope>
    <source>
        <strain evidence="2 3">B1D3A</strain>
    </source>
</reference>
<accession>A0ABR6NIG5</accession>
<gene>
    <name evidence="2" type="ORF">HNP60_003047</name>
</gene>
<keyword evidence="3" id="KW-1185">Reference proteome</keyword>
<evidence type="ECO:0000259" key="1">
    <source>
        <dbReference type="Pfam" id="PF13649"/>
    </source>
</evidence>
<feature type="domain" description="Methyltransferase" evidence="1">
    <location>
        <begin position="57"/>
        <end position="154"/>
    </location>
</feature>
<dbReference type="EMBL" id="JACHKA010000001">
    <property type="protein sequence ID" value="MBB5987073.1"/>
    <property type="molecule type" value="Genomic_DNA"/>
</dbReference>
<dbReference type="Pfam" id="PF13649">
    <property type="entry name" value="Methyltransf_25"/>
    <property type="match status" value="1"/>
</dbReference>
<dbReference type="RefSeq" id="WP_184155296.1">
    <property type="nucleotide sequence ID" value="NZ_JACHKA010000001.1"/>
</dbReference>
<organism evidence="2 3">
    <name type="scientific">Sphingobium lignivorans</name>
    <dbReference type="NCBI Taxonomy" id="2735886"/>
    <lineage>
        <taxon>Bacteria</taxon>
        <taxon>Pseudomonadati</taxon>
        <taxon>Pseudomonadota</taxon>
        <taxon>Alphaproteobacteria</taxon>
        <taxon>Sphingomonadales</taxon>
        <taxon>Sphingomonadaceae</taxon>
        <taxon>Sphingobium</taxon>
    </lineage>
</organism>
<name>A0ABR6NIG5_9SPHN</name>
<dbReference type="InterPro" id="IPR029063">
    <property type="entry name" value="SAM-dependent_MTases_sf"/>
</dbReference>
<evidence type="ECO:0000313" key="3">
    <source>
        <dbReference type="Proteomes" id="UP001138540"/>
    </source>
</evidence>
<dbReference type="InterPro" id="IPR041698">
    <property type="entry name" value="Methyltransf_25"/>
</dbReference>